<proteinExistence type="inferred from homology"/>
<dbReference type="Pfam" id="PF02503">
    <property type="entry name" value="PP_kinase"/>
    <property type="match status" value="1"/>
</dbReference>
<keyword evidence="12" id="KW-1185">Reference proteome</keyword>
<dbReference type="Pfam" id="PF17941">
    <property type="entry name" value="PP_kinase_C_1"/>
    <property type="match status" value="1"/>
</dbReference>
<dbReference type="Pfam" id="PF13090">
    <property type="entry name" value="PP_kinase_C"/>
    <property type="match status" value="1"/>
</dbReference>
<dbReference type="InterPro" id="IPR036832">
    <property type="entry name" value="PPK_N_dom_sf"/>
</dbReference>
<evidence type="ECO:0000313" key="12">
    <source>
        <dbReference type="Proteomes" id="UP000214689"/>
    </source>
</evidence>
<evidence type="ECO:0000313" key="11">
    <source>
        <dbReference type="EMBL" id="ASS38097.1"/>
    </source>
</evidence>
<dbReference type="PIRSF" id="PIRSF015589">
    <property type="entry name" value="PP_kinase"/>
    <property type="match status" value="1"/>
</dbReference>
<dbReference type="InterPro" id="IPR024953">
    <property type="entry name" value="PP_kinase_middle"/>
</dbReference>
<keyword evidence="1 6" id="KW-0597">Phosphoprotein</keyword>
<keyword evidence="4 11" id="KW-0418">Kinase</keyword>
<organism evidence="11 12">
    <name type="scientific">Mogibacterium pumilum</name>
    <dbReference type="NCBI Taxonomy" id="86332"/>
    <lineage>
        <taxon>Bacteria</taxon>
        <taxon>Bacillati</taxon>
        <taxon>Bacillota</taxon>
        <taxon>Clostridia</taxon>
        <taxon>Peptostreptococcales</taxon>
        <taxon>Anaerovoracaceae</taxon>
        <taxon>Mogibacterium</taxon>
    </lineage>
</organism>
<feature type="domain" description="Polyphosphate kinase C-terminal" evidence="10">
    <location>
        <begin position="334"/>
        <end position="496"/>
    </location>
</feature>
<evidence type="ECO:0000259" key="10">
    <source>
        <dbReference type="Pfam" id="PF17941"/>
    </source>
</evidence>
<dbReference type="PANTHER" id="PTHR30218">
    <property type="entry name" value="POLYPHOSPHATE KINASE"/>
    <property type="match status" value="1"/>
</dbReference>
<sequence>MSELYLEGFTQNRELSWLKFNERVLNEAANIENPLLERLKFSIIYENNLTEFIKVRIGSLNNLKRVDSVTRDSMSGLTSGEQIHFIWQEIRRINDKFEAIIAQLYDDLQDIGVRCGQHKELSEEDYDFVDGQFLMKLSSKIKPHFLDRDDMAEIIKDGHTYIFVETDVDNNRKLMLIEIPKSLLNGVVIKNEKGINLLLPIELVKLYLKEICFPFEPKSFIAFRAFRNADIDFEYEEFELGATARERIKKILDKRVSSEFVGAFAYLEARGERLIKELADILTLSTEEVVRCSDLSSVNHLAYLKDNLSSQIIAEHSYNEFVPAKSSHKATRSVIDYVMERDLLDAYPYDSMDNLLELLREAATHSKVKEIKISIYRMTSHPRIFEYLIKAASQGKHVRVLIELRARFDEANNVDWASKLEEAGCEVYYGTKRYKSHFKICQVVFKKSFSKIGEREIITQVGTGNYNETTARQYTDFSVITAKRVLGQEISRLFESAVNGVIDEQFRYIITSPGSMRKVLIERIDNECKKGTAGRIFIKVNSVSDREIIEKLAEASQSGVKIRMIVRGICTLLPGVDGYTDNIEIISIIGRFLEHSRVYIFGSGDQEEVFISSADIMNRNMDKRFELAFPITDESCIVKLKHIMHLNMMDNVRAKFLLYDGRYVNIAPRRIVLDSQEKLLAEFGDLK</sequence>
<dbReference type="GO" id="GO:0005524">
    <property type="term" value="F:ATP binding"/>
    <property type="evidence" value="ECO:0007669"/>
    <property type="project" value="UniProtKB-KW"/>
</dbReference>
<dbReference type="SUPFAM" id="SSF143724">
    <property type="entry name" value="PHP14-like"/>
    <property type="match status" value="1"/>
</dbReference>
<dbReference type="Proteomes" id="UP000214689">
    <property type="component" value="Chromosome"/>
</dbReference>
<dbReference type="InterPro" id="IPR036830">
    <property type="entry name" value="PP_kinase_middle_dom_sf"/>
</dbReference>
<dbReference type="EMBL" id="CP016199">
    <property type="protein sequence ID" value="ASS38097.1"/>
    <property type="molecule type" value="Genomic_DNA"/>
</dbReference>
<evidence type="ECO:0000256" key="2">
    <source>
        <dbReference type="ARBA" id="ARBA00022679"/>
    </source>
</evidence>
<keyword evidence="2 6" id="KW-0808">Transferase</keyword>
<protein>
    <recommendedName>
        <fullName evidence="6">Polyphosphate kinase</fullName>
        <ecNumber evidence="6">2.7.4.1</ecNumber>
    </recommendedName>
</protein>
<dbReference type="SUPFAM" id="SSF56024">
    <property type="entry name" value="Phospholipase D/nuclease"/>
    <property type="match status" value="2"/>
</dbReference>
<feature type="domain" description="Polyphosphate kinase middle" evidence="7">
    <location>
        <begin position="127"/>
        <end position="301"/>
    </location>
</feature>
<evidence type="ECO:0000256" key="5">
    <source>
        <dbReference type="ARBA" id="ARBA00022840"/>
    </source>
</evidence>
<dbReference type="Pfam" id="PF13089">
    <property type="entry name" value="PP_kinase_N"/>
    <property type="match status" value="1"/>
</dbReference>
<dbReference type="GO" id="GO:0006799">
    <property type="term" value="P:polyphosphate biosynthetic process"/>
    <property type="evidence" value="ECO:0007669"/>
    <property type="project" value="InterPro"/>
</dbReference>
<dbReference type="AlphaFoldDB" id="A0A223ASZ4"/>
<accession>A0A223ASZ4</accession>
<evidence type="ECO:0000256" key="4">
    <source>
        <dbReference type="ARBA" id="ARBA00022777"/>
    </source>
</evidence>
<dbReference type="InterPro" id="IPR025198">
    <property type="entry name" value="PPK_N_dom"/>
</dbReference>
<dbReference type="OrthoDB" id="9761456at2"/>
<dbReference type="EC" id="2.7.4.1" evidence="6"/>
<evidence type="ECO:0000256" key="1">
    <source>
        <dbReference type="ARBA" id="ARBA00022553"/>
    </source>
</evidence>
<dbReference type="Gene3D" id="1.20.58.310">
    <property type="entry name" value="Polyphosphate kinase N-terminal domain"/>
    <property type="match status" value="1"/>
</dbReference>
<dbReference type="InterPro" id="IPR025200">
    <property type="entry name" value="PPK_C_dom2"/>
</dbReference>
<comment type="function">
    <text evidence="6">Catalyzes the reversible transfer of the terminal phosphate of ATP to form a long-chain polyphosphate (polyP).</text>
</comment>
<dbReference type="GO" id="GO:0009358">
    <property type="term" value="C:polyphosphate kinase complex"/>
    <property type="evidence" value="ECO:0007669"/>
    <property type="project" value="InterPro"/>
</dbReference>
<evidence type="ECO:0000256" key="3">
    <source>
        <dbReference type="ARBA" id="ARBA00022741"/>
    </source>
</evidence>
<feature type="domain" description="Polyphosphate kinase C-terminal" evidence="9">
    <location>
        <begin position="510"/>
        <end position="667"/>
    </location>
</feature>
<dbReference type="Gene3D" id="3.30.870.10">
    <property type="entry name" value="Endonuclease Chain A"/>
    <property type="match status" value="2"/>
</dbReference>
<comment type="similarity">
    <text evidence="6">Belongs to the polyphosphate kinase 1 (PPK1) family.</text>
</comment>
<evidence type="ECO:0000259" key="9">
    <source>
        <dbReference type="Pfam" id="PF13090"/>
    </source>
</evidence>
<name>A0A223ASZ4_9FIRM</name>
<keyword evidence="5" id="KW-0067">ATP-binding</keyword>
<comment type="PTM">
    <text evidence="6">An intermediate of this reaction is the autophosphorylated ppk in which a phosphate is covalently linked to a histidine residue through a N-P bond.</text>
</comment>
<evidence type="ECO:0000256" key="6">
    <source>
        <dbReference type="RuleBase" id="RU003800"/>
    </source>
</evidence>
<evidence type="ECO:0000259" key="8">
    <source>
        <dbReference type="Pfam" id="PF13089"/>
    </source>
</evidence>
<comment type="catalytic activity">
    <reaction evidence="6">
        <text>[phosphate](n) + ATP = [phosphate](n+1) + ADP</text>
        <dbReference type="Rhea" id="RHEA:19573"/>
        <dbReference type="Rhea" id="RHEA-COMP:9859"/>
        <dbReference type="Rhea" id="RHEA-COMP:14280"/>
        <dbReference type="ChEBI" id="CHEBI:16838"/>
        <dbReference type="ChEBI" id="CHEBI:30616"/>
        <dbReference type="ChEBI" id="CHEBI:456216"/>
        <dbReference type="EC" id="2.7.4.1"/>
    </reaction>
</comment>
<dbReference type="RefSeq" id="WP_094234335.1">
    <property type="nucleotide sequence ID" value="NZ_CP016199.1"/>
</dbReference>
<dbReference type="GO" id="GO:0008976">
    <property type="term" value="F:polyphosphate kinase activity"/>
    <property type="evidence" value="ECO:0007669"/>
    <property type="project" value="UniProtKB-EC"/>
</dbReference>
<dbReference type="NCBIfam" id="TIGR03705">
    <property type="entry name" value="poly_P_kin"/>
    <property type="match status" value="1"/>
</dbReference>
<keyword evidence="3" id="KW-0547">Nucleotide-binding</keyword>
<dbReference type="InterPro" id="IPR003414">
    <property type="entry name" value="PP_kinase"/>
</dbReference>
<gene>
    <name evidence="11" type="ORF">AXF17_06540</name>
</gene>
<dbReference type="InterPro" id="IPR041108">
    <property type="entry name" value="PP_kinase_C_1"/>
</dbReference>
<dbReference type="Gene3D" id="3.30.1840.10">
    <property type="entry name" value="Polyphosphate kinase middle domain"/>
    <property type="match status" value="1"/>
</dbReference>
<feature type="domain" description="Polyphosphate kinase N-terminal" evidence="8">
    <location>
        <begin position="11"/>
        <end position="114"/>
    </location>
</feature>
<dbReference type="PANTHER" id="PTHR30218:SF0">
    <property type="entry name" value="POLYPHOSPHATE KINASE"/>
    <property type="match status" value="1"/>
</dbReference>
<dbReference type="SUPFAM" id="SSF140356">
    <property type="entry name" value="PPK N-terminal domain-like"/>
    <property type="match status" value="1"/>
</dbReference>
<reference evidence="12" key="1">
    <citation type="submission" date="2016-05" db="EMBL/GenBank/DDBJ databases">
        <authorList>
            <person name="Holder M.E."/>
            <person name="Ajami N.J."/>
            <person name="Petrosino J.F."/>
        </authorList>
    </citation>
    <scope>NUCLEOTIDE SEQUENCE [LARGE SCALE GENOMIC DNA]</scope>
    <source>
        <strain evidence="12">ATCC 700696</strain>
    </source>
</reference>
<evidence type="ECO:0000259" key="7">
    <source>
        <dbReference type="Pfam" id="PF02503"/>
    </source>
</evidence>